<feature type="transmembrane region" description="Helical" evidence="10">
    <location>
        <begin position="22"/>
        <end position="41"/>
    </location>
</feature>
<dbReference type="Proteomes" id="UP000654279">
    <property type="component" value="Unassembled WGS sequence"/>
</dbReference>
<evidence type="ECO:0000256" key="5">
    <source>
        <dbReference type="ARBA" id="ARBA00022741"/>
    </source>
</evidence>
<evidence type="ECO:0000313" key="13">
    <source>
        <dbReference type="Proteomes" id="UP000654279"/>
    </source>
</evidence>
<dbReference type="InterPro" id="IPR036890">
    <property type="entry name" value="HATPase_C_sf"/>
</dbReference>
<keyword evidence="10" id="KW-0812">Transmembrane</keyword>
<keyword evidence="7" id="KW-0067">ATP-binding</keyword>
<feature type="transmembrane region" description="Helical" evidence="10">
    <location>
        <begin position="48"/>
        <end position="72"/>
    </location>
</feature>
<keyword evidence="3" id="KW-0597">Phosphoprotein</keyword>
<dbReference type="PANTHER" id="PTHR24421:SF10">
    <property type="entry name" value="NITRATE_NITRITE SENSOR PROTEIN NARQ"/>
    <property type="match status" value="1"/>
</dbReference>
<evidence type="ECO:0000256" key="8">
    <source>
        <dbReference type="ARBA" id="ARBA00023012"/>
    </source>
</evidence>
<keyword evidence="10" id="KW-1133">Transmembrane helix</keyword>
<proteinExistence type="predicted"/>
<dbReference type="InterPro" id="IPR050482">
    <property type="entry name" value="Sensor_HK_TwoCompSys"/>
</dbReference>
<comment type="catalytic activity">
    <reaction evidence="1">
        <text>ATP + protein L-histidine = ADP + protein N-phospho-L-histidine.</text>
        <dbReference type="EC" id="2.7.13.3"/>
    </reaction>
</comment>
<dbReference type="CDD" id="cd16917">
    <property type="entry name" value="HATPase_UhpB-NarQ-NarX-like"/>
    <property type="match status" value="1"/>
</dbReference>
<keyword evidence="5" id="KW-0547">Nucleotide-binding</keyword>
<evidence type="ECO:0000313" key="12">
    <source>
        <dbReference type="EMBL" id="MBC8527921.1"/>
    </source>
</evidence>
<dbReference type="RefSeq" id="WP_249283998.1">
    <property type="nucleotide sequence ID" value="NZ_JACRSO010000001.1"/>
</dbReference>
<dbReference type="EC" id="2.7.13.3" evidence="2"/>
<feature type="coiled-coil region" evidence="9">
    <location>
        <begin position="134"/>
        <end position="174"/>
    </location>
</feature>
<dbReference type="GO" id="GO:0016020">
    <property type="term" value="C:membrane"/>
    <property type="evidence" value="ECO:0007669"/>
    <property type="project" value="InterPro"/>
</dbReference>
<keyword evidence="13" id="KW-1185">Reference proteome</keyword>
<keyword evidence="4" id="KW-0808">Transferase</keyword>
<evidence type="ECO:0000256" key="10">
    <source>
        <dbReference type="SAM" id="Phobius"/>
    </source>
</evidence>
<sequence length="355" mass="39644">MLIDKAMLLVCCMTVMAQRPGALAPLPLLVGICVSALAGYFDDRRFTGAVALGYGMICIFAPEFCVFLPLVFYDVAIVCPWPVGVALGILSLAGPLFSADLLGIMTVLFMGLGWVLRQRTLALERAGAKFNRMRDDSRELALLLEQRNKELLEKQDYEIRLATLNERNRIAREIHDHVGHMLSRSILQVGALMALHREQPLNGELNGVRDTLSQAMDNIRASVHDLHDESIDLQIQLGQLLRDFSFCPVSFVCDVQGRMAKEVQYCFIMIVKEALSNVMRHSDATQVRIEVIEHPALYQLIVQDNGSPQVRPSKDGLGLKNMAERVAALEGNLLISRENGYRIFVSVPRQRVEEG</sequence>
<evidence type="ECO:0000256" key="3">
    <source>
        <dbReference type="ARBA" id="ARBA00022553"/>
    </source>
</evidence>
<protein>
    <recommendedName>
        <fullName evidence="2">histidine kinase</fullName>
        <ecNumber evidence="2">2.7.13.3</ecNumber>
    </recommendedName>
</protein>
<keyword evidence="10" id="KW-0472">Membrane</keyword>
<dbReference type="Gene3D" id="1.20.5.1930">
    <property type="match status" value="1"/>
</dbReference>
<accession>A0A926CYG0</accession>
<dbReference type="PANTHER" id="PTHR24421">
    <property type="entry name" value="NITRATE/NITRITE SENSOR PROTEIN NARX-RELATED"/>
    <property type="match status" value="1"/>
</dbReference>
<dbReference type="InterPro" id="IPR011712">
    <property type="entry name" value="Sig_transdc_His_kin_sub3_dim/P"/>
</dbReference>
<keyword evidence="6 12" id="KW-0418">Kinase</keyword>
<keyword evidence="8" id="KW-0902">Two-component regulatory system</keyword>
<feature type="domain" description="Signal transduction histidine kinase subgroup 3 dimerisation and phosphoacceptor" evidence="11">
    <location>
        <begin position="166"/>
        <end position="228"/>
    </location>
</feature>
<gene>
    <name evidence="12" type="ORF">H8699_00525</name>
</gene>
<evidence type="ECO:0000256" key="1">
    <source>
        <dbReference type="ARBA" id="ARBA00000085"/>
    </source>
</evidence>
<keyword evidence="9" id="KW-0175">Coiled coil</keyword>
<name>A0A926CYG0_9FIRM</name>
<dbReference type="GO" id="GO:0046983">
    <property type="term" value="F:protein dimerization activity"/>
    <property type="evidence" value="ECO:0007669"/>
    <property type="project" value="InterPro"/>
</dbReference>
<organism evidence="12 13">
    <name type="scientific">Luoshenia tenuis</name>
    <dbReference type="NCBI Taxonomy" id="2763654"/>
    <lineage>
        <taxon>Bacteria</taxon>
        <taxon>Bacillati</taxon>
        <taxon>Bacillota</taxon>
        <taxon>Clostridia</taxon>
        <taxon>Christensenellales</taxon>
        <taxon>Christensenellaceae</taxon>
        <taxon>Luoshenia</taxon>
    </lineage>
</organism>
<evidence type="ECO:0000256" key="6">
    <source>
        <dbReference type="ARBA" id="ARBA00022777"/>
    </source>
</evidence>
<evidence type="ECO:0000259" key="11">
    <source>
        <dbReference type="Pfam" id="PF07730"/>
    </source>
</evidence>
<dbReference type="SUPFAM" id="SSF55874">
    <property type="entry name" value="ATPase domain of HSP90 chaperone/DNA topoisomerase II/histidine kinase"/>
    <property type="match status" value="1"/>
</dbReference>
<evidence type="ECO:0000256" key="9">
    <source>
        <dbReference type="SAM" id="Coils"/>
    </source>
</evidence>
<dbReference type="Gene3D" id="3.30.565.10">
    <property type="entry name" value="Histidine kinase-like ATPase, C-terminal domain"/>
    <property type="match status" value="1"/>
</dbReference>
<evidence type="ECO:0000256" key="2">
    <source>
        <dbReference type="ARBA" id="ARBA00012438"/>
    </source>
</evidence>
<evidence type="ECO:0000256" key="7">
    <source>
        <dbReference type="ARBA" id="ARBA00022840"/>
    </source>
</evidence>
<comment type="caution">
    <text evidence="12">The sequence shown here is derived from an EMBL/GenBank/DDBJ whole genome shotgun (WGS) entry which is preliminary data.</text>
</comment>
<dbReference type="GO" id="GO:0000155">
    <property type="term" value="F:phosphorelay sensor kinase activity"/>
    <property type="evidence" value="ECO:0007669"/>
    <property type="project" value="InterPro"/>
</dbReference>
<reference evidence="12" key="1">
    <citation type="submission" date="2020-08" db="EMBL/GenBank/DDBJ databases">
        <title>Genome public.</title>
        <authorList>
            <person name="Liu C."/>
            <person name="Sun Q."/>
        </authorList>
    </citation>
    <scope>NUCLEOTIDE SEQUENCE</scope>
    <source>
        <strain evidence="12">NSJ-44</strain>
    </source>
</reference>
<dbReference type="EMBL" id="JACRSO010000001">
    <property type="protein sequence ID" value="MBC8527921.1"/>
    <property type="molecule type" value="Genomic_DNA"/>
</dbReference>
<dbReference type="GO" id="GO:0005524">
    <property type="term" value="F:ATP binding"/>
    <property type="evidence" value="ECO:0007669"/>
    <property type="project" value="UniProtKB-KW"/>
</dbReference>
<dbReference type="AlphaFoldDB" id="A0A926CYG0"/>
<dbReference type="Pfam" id="PF07730">
    <property type="entry name" value="HisKA_3"/>
    <property type="match status" value="1"/>
</dbReference>
<evidence type="ECO:0000256" key="4">
    <source>
        <dbReference type="ARBA" id="ARBA00022679"/>
    </source>
</evidence>